<dbReference type="EMBL" id="JAPQER010000005">
    <property type="protein sequence ID" value="MCY6485059.1"/>
    <property type="molecule type" value="Genomic_DNA"/>
</dbReference>
<dbReference type="Pfam" id="PF13589">
    <property type="entry name" value="HATPase_c_3"/>
    <property type="match status" value="1"/>
</dbReference>
<sequence length="385" mass="45430">MKKDSTVNMTPTKEFFIFSLIRDINLNKAILDLIDNSIEGAKRFVKDSYFSRYYIKITITKNKFIIEDNCGGISKEDICNYAFRFGHENNSNLKEFSASGFGIGMKRAFFKMGNKIIVESNSENSYFCIDLNIKKWKRTDNWNIYLKKEGDSKKGVKGTKIIISELYENISKDFSSEKFVNKLKKEINRTYRQILKQHIQIIVNRDILTVNREIEKEIFRTSYKVNSIMMRIIVKKGEYSLEESGWNISFNRRTIVYLDKSKLSGWGYNKLYDEIETPKFDERFYTFRGYLDVECKNPYLLPFNTTKDGIDINSDVYKKMRKYMIDSVEKTLSIIVKDKNISITYQKPIREVEMLKNFLKVNSARQVGIKTYEEYLKILKSNNTI</sequence>
<comment type="caution">
    <text evidence="1">The sequence shown here is derived from an EMBL/GenBank/DDBJ whole genome shotgun (WGS) entry which is preliminary data.</text>
</comment>
<dbReference type="GO" id="GO:0005524">
    <property type="term" value="F:ATP binding"/>
    <property type="evidence" value="ECO:0007669"/>
    <property type="project" value="UniProtKB-KW"/>
</dbReference>
<evidence type="ECO:0000313" key="1">
    <source>
        <dbReference type="EMBL" id="MCY6485059.1"/>
    </source>
</evidence>
<gene>
    <name evidence="1" type="ORF">OW763_11980</name>
</gene>
<dbReference type="InterPro" id="IPR036890">
    <property type="entry name" value="HATPase_C_sf"/>
</dbReference>
<reference evidence="1" key="1">
    <citation type="submission" date="2022-12" db="EMBL/GenBank/DDBJ databases">
        <authorList>
            <person name="Wang J."/>
        </authorList>
    </citation>
    <scope>NUCLEOTIDE SEQUENCE</scope>
    <source>
        <strain evidence="1">HY-45-18</strain>
    </source>
</reference>
<dbReference type="Gene3D" id="3.30.565.10">
    <property type="entry name" value="Histidine kinase-like ATPase, C-terminal domain"/>
    <property type="match status" value="1"/>
</dbReference>
<keyword evidence="2" id="KW-1185">Reference proteome</keyword>
<dbReference type="RefSeq" id="WP_268041384.1">
    <property type="nucleotide sequence ID" value="NZ_JAPQER010000005.1"/>
</dbReference>
<protein>
    <submittedName>
        <fullName evidence="1">ATP-binding protein</fullName>
    </submittedName>
</protein>
<name>A0ABT4D1D6_9CLOT</name>
<accession>A0ABT4D1D6</accession>
<keyword evidence="1" id="KW-0067">ATP-binding</keyword>
<dbReference type="SUPFAM" id="SSF55874">
    <property type="entry name" value="ATPase domain of HSP90 chaperone/DNA topoisomerase II/histidine kinase"/>
    <property type="match status" value="1"/>
</dbReference>
<organism evidence="1 2">
    <name type="scientific">Clostridium aestuarii</name>
    <dbReference type="NCBI Taxonomy" id="338193"/>
    <lineage>
        <taxon>Bacteria</taxon>
        <taxon>Bacillati</taxon>
        <taxon>Bacillota</taxon>
        <taxon>Clostridia</taxon>
        <taxon>Eubacteriales</taxon>
        <taxon>Clostridiaceae</taxon>
        <taxon>Clostridium</taxon>
    </lineage>
</organism>
<keyword evidence="1" id="KW-0547">Nucleotide-binding</keyword>
<dbReference type="Proteomes" id="UP001078443">
    <property type="component" value="Unassembled WGS sequence"/>
</dbReference>
<proteinExistence type="predicted"/>
<evidence type="ECO:0000313" key="2">
    <source>
        <dbReference type="Proteomes" id="UP001078443"/>
    </source>
</evidence>